<evidence type="ECO:0000256" key="3">
    <source>
        <dbReference type="ARBA" id="ARBA00022490"/>
    </source>
</evidence>
<evidence type="ECO:0000313" key="6">
    <source>
        <dbReference type="Proteomes" id="UP000587002"/>
    </source>
</evidence>
<protein>
    <recommendedName>
        <fullName evidence="7">ESX secretion-associated protein EspG</fullName>
    </recommendedName>
</protein>
<accession>A0A853AGP3</accession>
<reference evidence="5 6" key="1">
    <citation type="submission" date="2020-07" db="EMBL/GenBank/DDBJ databases">
        <title>Sequencing the genomes of 1000 actinobacteria strains.</title>
        <authorList>
            <person name="Klenk H.-P."/>
        </authorList>
    </citation>
    <scope>NUCLEOTIDE SEQUENCE [LARGE SCALE GENOMIC DNA]</scope>
    <source>
        <strain evidence="5 6">DSM 44065</strain>
    </source>
</reference>
<gene>
    <name evidence="5" type="ORF">HNR68_001778</name>
</gene>
<comment type="subcellular location">
    <subcellularLocation>
        <location evidence="1">Cytoplasm</location>
    </subcellularLocation>
</comment>
<comment type="similarity">
    <text evidence="2">Belongs to the EspG family.</text>
</comment>
<comment type="caution">
    <text evidence="5">The sequence shown here is derived from an EMBL/GenBank/DDBJ whole genome shotgun (WGS) entry which is preliminary data.</text>
</comment>
<name>A0A853AGP3_9PSEU</name>
<evidence type="ECO:0000256" key="1">
    <source>
        <dbReference type="ARBA" id="ARBA00004496"/>
    </source>
</evidence>
<keyword evidence="4" id="KW-0143">Chaperone</keyword>
<keyword evidence="6" id="KW-1185">Reference proteome</keyword>
<dbReference type="Proteomes" id="UP000587002">
    <property type="component" value="Unassembled WGS sequence"/>
</dbReference>
<keyword evidence="3" id="KW-0963">Cytoplasm</keyword>
<proteinExistence type="inferred from homology"/>
<organism evidence="5 6">
    <name type="scientific">Saccharopolyspora hordei</name>
    <dbReference type="NCBI Taxonomy" id="1838"/>
    <lineage>
        <taxon>Bacteria</taxon>
        <taxon>Bacillati</taxon>
        <taxon>Actinomycetota</taxon>
        <taxon>Actinomycetes</taxon>
        <taxon>Pseudonocardiales</taxon>
        <taxon>Pseudonocardiaceae</taxon>
        <taxon>Saccharopolyspora</taxon>
    </lineage>
</organism>
<sequence>MRPGAEGDPIVLTALEFDVVCEAEKLTEHRHIVLDVPSPGVTYTERAELVQQAWASLRAKRLAESARDRLDVDFADLVGLLDRPQRSVDVRIWADRSIRALASANGSAGLLTIVDGDVVEMTPVRGGALAEAAVSVAGDVPPGTGRAVSLPNDILRQASDHAGPNDPLAFTDELRALGIPADDAADVAHMANGMGVRGQFGAEGNRSRGRPQRADRVVAFHDTDQGRYLHVVRPSGDGRRWSTIAPADNARIAEYTRELLAEVWED</sequence>
<evidence type="ECO:0000313" key="5">
    <source>
        <dbReference type="EMBL" id="NYI83148.1"/>
    </source>
</evidence>
<dbReference type="EMBL" id="JACCFJ010000001">
    <property type="protein sequence ID" value="NYI83148.1"/>
    <property type="molecule type" value="Genomic_DNA"/>
</dbReference>
<evidence type="ECO:0000256" key="4">
    <source>
        <dbReference type="ARBA" id="ARBA00023186"/>
    </source>
</evidence>
<evidence type="ECO:0008006" key="7">
    <source>
        <dbReference type="Google" id="ProtNLM"/>
    </source>
</evidence>
<dbReference type="Pfam" id="PF14011">
    <property type="entry name" value="ESX-1_EspG"/>
    <property type="match status" value="1"/>
</dbReference>
<evidence type="ECO:0000256" key="2">
    <source>
        <dbReference type="ARBA" id="ARBA00006411"/>
    </source>
</evidence>
<dbReference type="AlphaFoldDB" id="A0A853AGP3"/>
<dbReference type="InterPro" id="IPR025734">
    <property type="entry name" value="EspG"/>
</dbReference>